<evidence type="ECO:0008006" key="4">
    <source>
        <dbReference type="Google" id="ProtNLM"/>
    </source>
</evidence>
<protein>
    <recommendedName>
        <fullName evidence="4">Transposase</fullName>
    </recommendedName>
</protein>
<keyword evidence="1" id="KW-1133">Transmembrane helix</keyword>
<keyword evidence="1" id="KW-0812">Transmembrane</keyword>
<feature type="transmembrane region" description="Helical" evidence="1">
    <location>
        <begin position="20"/>
        <end position="38"/>
    </location>
</feature>
<evidence type="ECO:0000256" key="1">
    <source>
        <dbReference type="SAM" id="Phobius"/>
    </source>
</evidence>
<comment type="caution">
    <text evidence="2">The sequence shown here is derived from an EMBL/GenBank/DDBJ whole genome shotgun (WGS) entry which is preliminary data.</text>
</comment>
<keyword evidence="1" id="KW-0472">Membrane</keyword>
<organism evidence="2 3">
    <name type="scientific">Leptospira borgpetersenii serovar Javanica str. UI 09931</name>
    <dbReference type="NCBI Taxonomy" id="1049767"/>
    <lineage>
        <taxon>Bacteria</taxon>
        <taxon>Pseudomonadati</taxon>
        <taxon>Spirochaetota</taxon>
        <taxon>Spirochaetia</taxon>
        <taxon>Leptospirales</taxon>
        <taxon>Leptospiraceae</taxon>
        <taxon>Leptospira</taxon>
    </lineage>
</organism>
<gene>
    <name evidence="2" type="ORF">LEP1GSC103_1330</name>
</gene>
<dbReference type="AlphaFoldDB" id="A0AAV3J6Y2"/>
<evidence type="ECO:0000313" key="3">
    <source>
        <dbReference type="Proteomes" id="UP000014570"/>
    </source>
</evidence>
<dbReference type="Proteomes" id="UP000014570">
    <property type="component" value="Unassembled WGS sequence"/>
</dbReference>
<name>A0AAV3J6Y2_LEPBO</name>
<accession>A0AAV3J6Y2</accession>
<dbReference type="EMBL" id="AHNP02000013">
    <property type="protein sequence ID" value="EPG56496.1"/>
    <property type="molecule type" value="Genomic_DNA"/>
</dbReference>
<evidence type="ECO:0000313" key="2">
    <source>
        <dbReference type="EMBL" id="EPG56496.1"/>
    </source>
</evidence>
<sequence>MKGRRKYSPEFREQVINRTLSGSFVLKPNALWILFGFFGEF</sequence>
<reference evidence="2 3" key="1">
    <citation type="submission" date="2013-04" db="EMBL/GenBank/DDBJ databases">
        <authorList>
            <person name="Harkins D.M."/>
            <person name="Durkin A.S."/>
            <person name="Brinkac L.M."/>
            <person name="Haft D.H."/>
            <person name="Selengut J.D."/>
            <person name="Sanka R."/>
            <person name="DePew J."/>
            <person name="Purushe J."/>
            <person name="Chanthongthip A."/>
            <person name="Lattana O."/>
            <person name="Phetsouvanh R."/>
            <person name="Newton P.N."/>
            <person name="Vinetz J.M."/>
            <person name="Sutton G.G."/>
            <person name="Nierman W.C."/>
            <person name="Fouts D.E."/>
        </authorList>
    </citation>
    <scope>NUCLEOTIDE SEQUENCE [LARGE SCALE GENOMIC DNA]</scope>
    <source>
        <strain evidence="2 3">UI 09931</strain>
    </source>
</reference>
<proteinExistence type="predicted"/>